<organism evidence="2 3">
    <name type="scientific">Streptomyces yaizuensis</name>
    <dbReference type="NCBI Taxonomy" id="2989713"/>
    <lineage>
        <taxon>Bacteria</taxon>
        <taxon>Bacillati</taxon>
        <taxon>Actinomycetota</taxon>
        <taxon>Actinomycetes</taxon>
        <taxon>Kitasatosporales</taxon>
        <taxon>Streptomycetaceae</taxon>
        <taxon>Streptomyces</taxon>
    </lineage>
</organism>
<feature type="chain" id="PRO_5045477016" evidence="1">
    <location>
        <begin position="31"/>
        <end position="84"/>
    </location>
</feature>
<gene>
    <name evidence="2" type="ORF">SYYSPA8_32755</name>
</gene>
<name>A0ABQ5P9J4_9ACTN</name>
<evidence type="ECO:0000256" key="1">
    <source>
        <dbReference type="SAM" id="SignalP"/>
    </source>
</evidence>
<keyword evidence="1" id="KW-0732">Signal</keyword>
<dbReference type="Proteomes" id="UP001291653">
    <property type="component" value="Unassembled WGS sequence"/>
</dbReference>
<dbReference type="RefSeq" id="WP_323451121.1">
    <property type="nucleotide sequence ID" value="NZ_BSBI01000018.1"/>
</dbReference>
<keyword evidence="3" id="KW-1185">Reference proteome</keyword>
<accession>A0ABQ5P9J4</accession>
<proteinExistence type="predicted"/>
<sequence length="84" mass="8774">MPRRRVGAVLALALALAPATLVTPAASASAASQPARTASPVISLCWVVNSLNYDYCCVSKEPLSYYGLHGVFAPACPAPRPDEM</sequence>
<evidence type="ECO:0000313" key="2">
    <source>
        <dbReference type="EMBL" id="GLF99170.1"/>
    </source>
</evidence>
<protein>
    <submittedName>
        <fullName evidence="2">Uncharacterized protein</fullName>
    </submittedName>
</protein>
<evidence type="ECO:0000313" key="3">
    <source>
        <dbReference type="Proteomes" id="UP001291653"/>
    </source>
</evidence>
<dbReference type="EMBL" id="BSBI01000018">
    <property type="protein sequence ID" value="GLF99170.1"/>
    <property type="molecule type" value="Genomic_DNA"/>
</dbReference>
<comment type="caution">
    <text evidence="2">The sequence shown here is derived from an EMBL/GenBank/DDBJ whole genome shotgun (WGS) entry which is preliminary data.</text>
</comment>
<reference evidence="2 3" key="1">
    <citation type="submission" date="2022-10" db="EMBL/GenBank/DDBJ databases">
        <title>Draft genome sequence of Streptomyces sp. YSPA8.</title>
        <authorList>
            <person name="Moriuchi R."/>
            <person name="Dohra H."/>
            <person name="Yamamura H."/>
            <person name="Kodani S."/>
        </authorList>
    </citation>
    <scope>NUCLEOTIDE SEQUENCE [LARGE SCALE GENOMIC DNA]</scope>
    <source>
        <strain evidence="2 3">YSPA8</strain>
    </source>
</reference>
<feature type="signal peptide" evidence="1">
    <location>
        <begin position="1"/>
        <end position="30"/>
    </location>
</feature>